<evidence type="ECO:0000313" key="3">
    <source>
        <dbReference type="WBParaSite" id="SCUD_0001819101-mRNA-1"/>
    </source>
</evidence>
<sequence length="115" mass="13222">MGHKKHHHKRWITVDTLDKIQERRDKKAAINTSRTRAEEVKAHAEYTEEWVEHLKKRLNRPAPLDPLNIEVTFTDLPINVGPLTIEEINMAIRQIKSGKARGPNRNTTGNCGIIN</sequence>
<name>A0A183KSZ9_9TREM</name>
<keyword evidence="2" id="KW-1185">Reference proteome</keyword>
<reference evidence="3" key="1">
    <citation type="submission" date="2016-06" db="UniProtKB">
        <authorList>
            <consortium name="WormBaseParasite"/>
        </authorList>
    </citation>
    <scope>IDENTIFICATION</scope>
</reference>
<dbReference type="WBParaSite" id="SCUD_0001819101-mRNA-1">
    <property type="protein sequence ID" value="SCUD_0001819101-mRNA-1"/>
    <property type="gene ID" value="SCUD_0001819101"/>
</dbReference>
<reference evidence="1 2" key="2">
    <citation type="submission" date="2018-11" db="EMBL/GenBank/DDBJ databases">
        <authorList>
            <consortium name="Pathogen Informatics"/>
        </authorList>
    </citation>
    <scope>NUCLEOTIDE SEQUENCE [LARGE SCALE GENOMIC DNA]</scope>
    <source>
        <strain evidence="1">Dakar</strain>
        <strain evidence="2">Dakar, Senegal</strain>
    </source>
</reference>
<organism evidence="3">
    <name type="scientific">Schistosoma curassoni</name>
    <dbReference type="NCBI Taxonomy" id="6186"/>
    <lineage>
        <taxon>Eukaryota</taxon>
        <taxon>Metazoa</taxon>
        <taxon>Spiralia</taxon>
        <taxon>Lophotrochozoa</taxon>
        <taxon>Platyhelminthes</taxon>
        <taxon>Trematoda</taxon>
        <taxon>Digenea</taxon>
        <taxon>Strigeidida</taxon>
        <taxon>Schistosomatoidea</taxon>
        <taxon>Schistosomatidae</taxon>
        <taxon>Schistosoma</taxon>
    </lineage>
</organism>
<dbReference type="EMBL" id="UZAK01040734">
    <property type="protein sequence ID" value="VDP65068.1"/>
    <property type="molecule type" value="Genomic_DNA"/>
</dbReference>
<proteinExistence type="predicted"/>
<gene>
    <name evidence="1" type="ORF">SCUD_LOCUS18189</name>
</gene>
<dbReference type="AlphaFoldDB" id="A0A183KSZ9"/>
<dbReference type="Proteomes" id="UP000279833">
    <property type="component" value="Unassembled WGS sequence"/>
</dbReference>
<evidence type="ECO:0000313" key="1">
    <source>
        <dbReference type="EMBL" id="VDP65068.1"/>
    </source>
</evidence>
<accession>A0A183KSZ9</accession>
<evidence type="ECO:0000313" key="2">
    <source>
        <dbReference type="Proteomes" id="UP000279833"/>
    </source>
</evidence>
<protein>
    <submittedName>
        <fullName evidence="3">Reverse transcriptase domain-containing protein</fullName>
    </submittedName>
</protein>